<dbReference type="GeneID" id="36844320"/>
<proteinExistence type="predicted"/>
<reference evidence="2" key="1">
    <citation type="journal article" date="2018" name="Nat. Commun.">
        <title>Diversity and evolution of the emerging Pandoraviridae family.</title>
        <authorList>
            <person name="Legendre M."/>
            <person name="Fabre E."/>
            <person name="Poirot O."/>
            <person name="Jeudy S."/>
            <person name="Lartigue A."/>
            <person name="Alempic J.M."/>
            <person name="Beucher L."/>
            <person name="Philippe N."/>
            <person name="Bertaux L."/>
            <person name="Christo-Foroux E."/>
            <person name="Labadie K."/>
            <person name="Coute Y."/>
            <person name="Abergel C."/>
            <person name="Claverie J.M."/>
        </authorList>
    </citation>
    <scope>NUCLEOTIDE SEQUENCE [LARGE SCALE GENOMIC DNA]</scope>
    <source>
        <strain evidence="2">Quercus</strain>
    </source>
</reference>
<dbReference type="RefSeq" id="YP_009483448.1">
    <property type="nucleotide sequence ID" value="NC_037667.1"/>
</dbReference>
<feature type="compositionally biased region" description="Basic and acidic residues" evidence="1">
    <location>
        <begin position="69"/>
        <end position="79"/>
    </location>
</feature>
<dbReference type="EMBL" id="MG011689">
    <property type="protein sequence ID" value="AVK75179.1"/>
    <property type="molecule type" value="Genomic_DNA"/>
</dbReference>
<name>A0A2U7U9R9_9VIRU</name>
<accession>A0A2U7U9R9</accession>
<feature type="compositionally biased region" description="Basic residues" evidence="1">
    <location>
        <begin position="54"/>
        <end position="63"/>
    </location>
</feature>
<gene>
    <name evidence="2" type="ORF">pqer_cds_757</name>
</gene>
<evidence type="ECO:0000256" key="1">
    <source>
        <dbReference type="SAM" id="MobiDB-lite"/>
    </source>
</evidence>
<sequence length="274" mass="29712">MEQCLTTAAPPAAHEIVTPPLPTPAGGRALLRHAFPQHHRTSVFHDRTADVRRAPKTTKKKKGQGGQKGLDKPAKERPVRMPTDVTVDLLMNHLIDAGAICFDCDFDRLSGVRFDVDALMLRHDARMALVDALAASLATHYVSSSQRPSDLVLASLGDDMSRLAVLVGARSGLSVVELVSTRTTGSCVLLVSTLEGDAVHRTVRHLRNKGLDVLGLFVLFSSHFLHDTERLQALGLPAVVLTNVAMAVDRAHHTGRLSAGDVRRARDLYAPRII</sequence>
<feature type="compositionally biased region" description="Basic and acidic residues" evidence="1">
    <location>
        <begin position="43"/>
        <end position="53"/>
    </location>
</feature>
<organism evidence="2">
    <name type="scientific">Pandoravirus quercus</name>
    <dbReference type="NCBI Taxonomy" id="2107709"/>
    <lineage>
        <taxon>Viruses</taxon>
        <taxon>Pandoravirus</taxon>
    </lineage>
</organism>
<dbReference type="KEGG" id="vg:36844320"/>
<dbReference type="Proteomes" id="UP000248852">
    <property type="component" value="Segment"/>
</dbReference>
<protein>
    <submittedName>
        <fullName evidence="2">Uncharacterized protein</fullName>
    </submittedName>
</protein>
<evidence type="ECO:0000313" key="2">
    <source>
        <dbReference type="EMBL" id="AVK75179.1"/>
    </source>
</evidence>
<feature type="region of interest" description="Disordered" evidence="1">
    <location>
        <begin position="43"/>
        <end position="79"/>
    </location>
</feature>